<evidence type="ECO:0000313" key="2">
    <source>
        <dbReference type="Proteomes" id="UP001279734"/>
    </source>
</evidence>
<name>A0AAD3SJQ4_NEPGR</name>
<dbReference type="Proteomes" id="UP001279734">
    <property type="component" value="Unassembled WGS sequence"/>
</dbReference>
<evidence type="ECO:0000313" key="1">
    <source>
        <dbReference type="EMBL" id="GMH12085.1"/>
    </source>
</evidence>
<dbReference type="EMBL" id="BSYO01000011">
    <property type="protein sequence ID" value="GMH12085.1"/>
    <property type="molecule type" value="Genomic_DNA"/>
</dbReference>
<keyword evidence="2" id="KW-1185">Reference proteome</keyword>
<dbReference type="AlphaFoldDB" id="A0AAD3SJQ4"/>
<sequence length="163" mass="18850">MLLCSVSCIMLSSLSYLPNWKFSFSMTMYANIVLMDPEFFEFCNITLKEQRESERFSWSKEDYHNIIRLCQAHGLSTSRPDGVKRHFVIGLRTFLGFIHSKVQIPGILAFLEILYQPISSLSVEAQYHPSTSMSDNMEQISVTKRKKIEGEKTLNLLTLRKSK</sequence>
<proteinExistence type="predicted"/>
<accession>A0AAD3SJQ4</accession>
<gene>
    <name evidence="1" type="ORF">Nepgr_013926</name>
</gene>
<comment type="caution">
    <text evidence="1">The sequence shown here is derived from an EMBL/GenBank/DDBJ whole genome shotgun (WGS) entry which is preliminary data.</text>
</comment>
<organism evidence="1 2">
    <name type="scientific">Nepenthes gracilis</name>
    <name type="common">Slender pitcher plant</name>
    <dbReference type="NCBI Taxonomy" id="150966"/>
    <lineage>
        <taxon>Eukaryota</taxon>
        <taxon>Viridiplantae</taxon>
        <taxon>Streptophyta</taxon>
        <taxon>Embryophyta</taxon>
        <taxon>Tracheophyta</taxon>
        <taxon>Spermatophyta</taxon>
        <taxon>Magnoliopsida</taxon>
        <taxon>eudicotyledons</taxon>
        <taxon>Gunneridae</taxon>
        <taxon>Pentapetalae</taxon>
        <taxon>Caryophyllales</taxon>
        <taxon>Nepenthaceae</taxon>
        <taxon>Nepenthes</taxon>
    </lineage>
</organism>
<protein>
    <submittedName>
        <fullName evidence="1">Uncharacterized protein</fullName>
    </submittedName>
</protein>
<reference evidence="1" key="1">
    <citation type="submission" date="2023-05" db="EMBL/GenBank/DDBJ databases">
        <title>Nepenthes gracilis genome sequencing.</title>
        <authorList>
            <person name="Fukushima K."/>
        </authorList>
    </citation>
    <scope>NUCLEOTIDE SEQUENCE</scope>
    <source>
        <strain evidence="1">SING2019-196</strain>
    </source>
</reference>